<evidence type="ECO:0000313" key="2">
    <source>
        <dbReference type="EMBL" id="KRR09228.1"/>
    </source>
</evidence>
<dbReference type="RefSeq" id="WP_057850365.1">
    <property type="nucleotide sequence ID" value="NZ_LLXX01000067.1"/>
</dbReference>
<dbReference type="NCBIfam" id="TIGR04490">
    <property type="entry name" value="SoxZ_true"/>
    <property type="match status" value="1"/>
</dbReference>
<evidence type="ECO:0000313" key="3">
    <source>
        <dbReference type="Proteomes" id="UP000051913"/>
    </source>
</evidence>
<accession>A0A0R3KJP1</accession>
<gene>
    <name evidence="2" type="ORF">CP49_09630</name>
</gene>
<dbReference type="Pfam" id="PF08770">
    <property type="entry name" value="SoxZ"/>
    <property type="match status" value="1"/>
</dbReference>
<dbReference type="AlphaFoldDB" id="A0A0R3KJP1"/>
<dbReference type="Proteomes" id="UP000051913">
    <property type="component" value="Unassembled WGS sequence"/>
</dbReference>
<dbReference type="OrthoDB" id="9795530at2"/>
<reference evidence="2 3" key="1">
    <citation type="submission" date="2014-03" db="EMBL/GenBank/DDBJ databases">
        <title>Bradyrhizobium valentinum sp. nov., isolated from effective nodules of Lupinus mariae-josephae, a lupine endemic of basic-lime soils in Eastern Spain.</title>
        <authorList>
            <person name="Duran D."/>
            <person name="Rey L."/>
            <person name="Navarro A."/>
            <person name="Busquets A."/>
            <person name="Imperial J."/>
            <person name="Ruiz-Argueso T."/>
        </authorList>
    </citation>
    <scope>NUCLEOTIDE SEQUENCE [LARGE SCALE GENOMIC DNA]</scope>
    <source>
        <strain evidence="2 3">LmjM3</strain>
    </source>
</reference>
<proteinExistence type="predicted"/>
<sequence>MFTPAPRVQVPSTAANGEVFPVKTLISHPMETGLRHDDRGNAIPRKIINKFICRHNGVVVFSVDLHEAMAANPFIEFYLRATESGRLEFVWEEDGGGVHVLEHQLTVA</sequence>
<dbReference type="EMBL" id="LLXX01000067">
    <property type="protein sequence ID" value="KRR09228.1"/>
    <property type="molecule type" value="Genomic_DNA"/>
</dbReference>
<dbReference type="STRING" id="1518501.CQ10_05795"/>
<dbReference type="InterPro" id="IPR030995">
    <property type="entry name" value="SoxZ"/>
</dbReference>
<comment type="caution">
    <text evidence="2">The sequence shown here is derived from an EMBL/GenBank/DDBJ whole genome shotgun (WGS) entry which is preliminary data.</text>
</comment>
<dbReference type="Gene3D" id="2.60.40.10">
    <property type="entry name" value="Immunoglobulins"/>
    <property type="match status" value="1"/>
</dbReference>
<dbReference type="InterPro" id="IPR014880">
    <property type="entry name" value="SoxZ_dom"/>
</dbReference>
<dbReference type="SUPFAM" id="SSF81296">
    <property type="entry name" value="E set domains"/>
    <property type="match status" value="1"/>
</dbReference>
<keyword evidence="3" id="KW-1185">Reference proteome</keyword>
<organism evidence="2 3">
    <name type="scientific">Bradyrhizobium valentinum</name>
    <dbReference type="NCBI Taxonomy" id="1518501"/>
    <lineage>
        <taxon>Bacteria</taxon>
        <taxon>Pseudomonadati</taxon>
        <taxon>Pseudomonadota</taxon>
        <taxon>Alphaproteobacteria</taxon>
        <taxon>Hyphomicrobiales</taxon>
        <taxon>Nitrobacteraceae</taxon>
        <taxon>Bradyrhizobium</taxon>
    </lineage>
</organism>
<dbReference type="InterPro" id="IPR013783">
    <property type="entry name" value="Ig-like_fold"/>
</dbReference>
<protein>
    <submittedName>
        <fullName evidence="2">Thiosulfate oxidation carrier complex protein SoxZ</fullName>
    </submittedName>
</protein>
<feature type="domain" description="Sulphur oxidation protein SoxZ" evidence="1">
    <location>
        <begin position="11"/>
        <end position="99"/>
    </location>
</feature>
<evidence type="ECO:0000259" key="1">
    <source>
        <dbReference type="Pfam" id="PF08770"/>
    </source>
</evidence>
<name>A0A0R3KJP1_9BRAD</name>
<dbReference type="InterPro" id="IPR014756">
    <property type="entry name" value="Ig_E-set"/>
</dbReference>